<keyword evidence="4 7" id="KW-0812">Transmembrane</keyword>
<evidence type="ECO:0000256" key="5">
    <source>
        <dbReference type="ARBA" id="ARBA00022989"/>
    </source>
</evidence>
<evidence type="ECO:0000313" key="10">
    <source>
        <dbReference type="Proteomes" id="UP001597541"/>
    </source>
</evidence>
<comment type="subcellular location">
    <subcellularLocation>
        <location evidence="1 7">Cell membrane</location>
        <topology evidence="1 7">Multi-pass membrane protein</topology>
    </subcellularLocation>
</comment>
<keyword evidence="2 7" id="KW-0813">Transport</keyword>
<dbReference type="PANTHER" id="PTHR43227:SF8">
    <property type="entry name" value="DIACETYLCHITOBIOSE UPTAKE SYSTEM PERMEASE PROTEIN DASB"/>
    <property type="match status" value="1"/>
</dbReference>
<dbReference type="Pfam" id="PF00528">
    <property type="entry name" value="BPD_transp_1"/>
    <property type="match status" value="1"/>
</dbReference>
<dbReference type="PANTHER" id="PTHR43227">
    <property type="entry name" value="BLL4140 PROTEIN"/>
    <property type="match status" value="1"/>
</dbReference>
<sequence length="304" mass="34488">MRRAAAGYVPGRIRRRNGIAYLMILPAMLLFLSLVIIPAVQSLYTSLTDWNGIKPAVFIGLQNYIDIFTSPDSKFYTAFQNNLFWLVFGSTLPVALGLVQANLLVRNRLKYSNVFQMIFFLPQILSVTVACVIWSWIYDPISGPINDVLRRVGLDSWQRSWLGDSDIVMFSLLVVYVWLAYGFSTVVFSAAIQGVDTQLYEAATMDGCSKWRQFWNVTLPSIRRPLHTVILLQIIASFQVFDIIYIMTKGGPGYDSYVLSYYVFSEGFLTSRVGYGSALSIVLAALLFLVSFVYTKLTERMERE</sequence>
<evidence type="ECO:0000313" key="9">
    <source>
        <dbReference type="EMBL" id="MFD2613637.1"/>
    </source>
</evidence>
<feature type="transmembrane region" description="Helical" evidence="7">
    <location>
        <begin position="229"/>
        <end position="248"/>
    </location>
</feature>
<dbReference type="SUPFAM" id="SSF161098">
    <property type="entry name" value="MetI-like"/>
    <property type="match status" value="1"/>
</dbReference>
<evidence type="ECO:0000256" key="6">
    <source>
        <dbReference type="ARBA" id="ARBA00023136"/>
    </source>
</evidence>
<accession>A0ABW5PE44</accession>
<dbReference type="InterPro" id="IPR050809">
    <property type="entry name" value="UgpAE/MalFG_permease"/>
</dbReference>
<dbReference type="CDD" id="cd06261">
    <property type="entry name" value="TM_PBP2"/>
    <property type="match status" value="1"/>
</dbReference>
<comment type="similarity">
    <text evidence="7">Belongs to the binding-protein-dependent transport system permease family.</text>
</comment>
<evidence type="ECO:0000256" key="1">
    <source>
        <dbReference type="ARBA" id="ARBA00004651"/>
    </source>
</evidence>
<reference evidence="10" key="1">
    <citation type="journal article" date="2019" name="Int. J. Syst. Evol. Microbiol.">
        <title>The Global Catalogue of Microorganisms (GCM) 10K type strain sequencing project: providing services to taxonomists for standard genome sequencing and annotation.</title>
        <authorList>
            <consortium name="The Broad Institute Genomics Platform"/>
            <consortium name="The Broad Institute Genome Sequencing Center for Infectious Disease"/>
            <person name="Wu L."/>
            <person name="Ma J."/>
        </authorList>
    </citation>
    <scope>NUCLEOTIDE SEQUENCE [LARGE SCALE GENOMIC DNA]</scope>
    <source>
        <strain evidence="10">KCTC 3950</strain>
    </source>
</reference>
<keyword evidence="6 7" id="KW-0472">Membrane</keyword>
<name>A0ABW5PE44_9BACL</name>
<evidence type="ECO:0000256" key="3">
    <source>
        <dbReference type="ARBA" id="ARBA00022475"/>
    </source>
</evidence>
<gene>
    <name evidence="9" type="ORF">ACFSUF_14495</name>
</gene>
<feature type="transmembrane region" description="Helical" evidence="7">
    <location>
        <begin position="20"/>
        <end position="40"/>
    </location>
</feature>
<keyword evidence="5 7" id="KW-1133">Transmembrane helix</keyword>
<feature type="transmembrane region" description="Helical" evidence="7">
    <location>
        <begin position="83"/>
        <end position="105"/>
    </location>
</feature>
<proteinExistence type="inferred from homology"/>
<dbReference type="Proteomes" id="UP001597541">
    <property type="component" value="Unassembled WGS sequence"/>
</dbReference>
<dbReference type="InterPro" id="IPR000515">
    <property type="entry name" value="MetI-like"/>
</dbReference>
<dbReference type="InterPro" id="IPR035906">
    <property type="entry name" value="MetI-like_sf"/>
</dbReference>
<feature type="transmembrane region" description="Helical" evidence="7">
    <location>
        <begin position="117"/>
        <end position="137"/>
    </location>
</feature>
<dbReference type="Gene3D" id="1.10.3720.10">
    <property type="entry name" value="MetI-like"/>
    <property type="match status" value="1"/>
</dbReference>
<evidence type="ECO:0000256" key="7">
    <source>
        <dbReference type="RuleBase" id="RU363032"/>
    </source>
</evidence>
<evidence type="ECO:0000256" key="4">
    <source>
        <dbReference type="ARBA" id="ARBA00022692"/>
    </source>
</evidence>
<dbReference type="PROSITE" id="PS50928">
    <property type="entry name" value="ABC_TM1"/>
    <property type="match status" value="1"/>
</dbReference>
<organism evidence="9 10">
    <name type="scientific">Paenibacillus gansuensis</name>
    <dbReference type="NCBI Taxonomy" id="306542"/>
    <lineage>
        <taxon>Bacteria</taxon>
        <taxon>Bacillati</taxon>
        <taxon>Bacillota</taxon>
        <taxon>Bacilli</taxon>
        <taxon>Bacillales</taxon>
        <taxon>Paenibacillaceae</taxon>
        <taxon>Paenibacillus</taxon>
    </lineage>
</organism>
<keyword evidence="10" id="KW-1185">Reference proteome</keyword>
<protein>
    <submittedName>
        <fullName evidence="9">Carbohydrate ABC transporter permease</fullName>
    </submittedName>
</protein>
<feature type="domain" description="ABC transmembrane type-1" evidence="8">
    <location>
        <begin position="79"/>
        <end position="294"/>
    </location>
</feature>
<evidence type="ECO:0000256" key="2">
    <source>
        <dbReference type="ARBA" id="ARBA00022448"/>
    </source>
</evidence>
<feature type="transmembrane region" description="Helical" evidence="7">
    <location>
        <begin position="273"/>
        <end position="294"/>
    </location>
</feature>
<dbReference type="EMBL" id="JBHUME010000008">
    <property type="protein sequence ID" value="MFD2613637.1"/>
    <property type="molecule type" value="Genomic_DNA"/>
</dbReference>
<comment type="caution">
    <text evidence="9">The sequence shown here is derived from an EMBL/GenBank/DDBJ whole genome shotgun (WGS) entry which is preliminary data.</text>
</comment>
<keyword evidence="3" id="KW-1003">Cell membrane</keyword>
<feature type="transmembrane region" description="Helical" evidence="7">
    <location>
        <begin position="167"/>
        <end position="192"/>
    </location>
</feature>
<evidence type="ECO:0000259" key="8">
    <source>
        <dbReference type="PROSITE" id="PS50928"/>
    </source>
</evidence>
<dbReference type="RefSeq" id="WP_377603665.1">
    <property type="nucleotide sequence ID" value="NZ_JBHUME010000008.1"/>
</dbReference>